<dbReference type="AlphaFoldDB" id="M2W897"/>
<dbReference type="CDD" id="cd07987">
    <property type="entry name" value="LPLAT_MGAT-like"/>
    <property type="match status" value="1"/>
</dbReference>
<comment type="pathway">
    <text evidence="3">Lipid metabolism.</text>
</comment>
<comment type="similarity">
    <text evidence="4 14">Belongs to the diacylglycerol acyltransferase family.</text>
</comment>
<dbReference type="GO" id="GO:0019432">
    <property type="term" value="P:triglyceride biosynthetic process"/>
    <property type="evidence" value="ECO:0007669"/>
    <property type="project" value="TreeGrafter"/>
</dbReference>
<evidence type="ECO:0000256" key="14">
    <source>
        <dbReference type="RuleBase" id="RU367023"/>
    </source>
</evidence>
<dbReference type="InterPro" id="IPR007130">
    <property type="entry name" value="DAGAT"/>
</dbReference>
<accession>M2W897</accession>
<dbReference type="GO" id="GO:0004144">
    <property type="term" value="F:diacylglycerol O-acyltransferase activity"/>
    <property type="evidence" value="ECO:0007669"/>
    <property type="project" value="TreeGrafter"/>
</dbReference>
<keyword evidence="12 14" id="KW-0472">Membrane</keyword>
<evidence type="ECO:0000256" key="6">
    <source>
        <dbReference type="ARBA" id="ARBA00022679"/>
    </source>
</evidence>
<evidence type="ECO:0000256" key="12">
    <source>
        <dbReference type="ARBA" id="ARBA00023136"/>
    </source>
</evidence>
<dbReference type="Pfam" id="PF03982">
    <property type="entry name" value="DAGAT"/>
    <property type="match status" value="1"/>
</dbReference>
<dbReference type="Gramene" id="EME32096">
    <property type="protein sequence ID" value="EME32096"/>
    <property type="gene ID" value="Gasu_08390"/>
</dbReference>
<evidence type="ECO:0000313" key="16">
    <source>
        <dbReference type="Proteomes" id="UP000030680"/>
    </source>
</evidence>
<evidence type="ECO:0000256" key="11">
    <source>
        <dbReference type="ARBA" id="ARBA00023098"/>
    </source>
</evidence>
<protein>
    <recommendedName>
        <fullName evidence="14">Acyltransferase</fullName>
        <ecNumber evidence="14">2.3.1.-</ecNumber>
    </recommendedName>
</protein>
<comment type="caution">
    <text evidence="14">Lacks conserved residue(s) required for the propagation of feature annotation.</text>
</comment>
<dbReference type="PANTHER" id="PTHR12317:SF0">
    <property type="entry name" value="ACYLTRANSFERASE"/>
    <property type="match status" value="1"/>
</dbReference>
<dbReference type="STRING" id="130081.M2W897"/>
<dbReference type="PANTHER" id="PTHR12317">
    <property type="entry name" value="DIACYLGLYCEROL O-ACYLTRANSFERASE"/>
    <property type="match status" value="1"/>
</dbReference>
<name>M2W897_GALSU</name>
<proteinExistence type="inferred from homology"/>
<keyword evidence="9 14" id="KW-0256">Endoplasmic reticulum</keyword>
<evidence type="ECO:0000256" key="13">
    <source>
        <dbReference type="ARBA" id="ARBA00023315"/>
    </source>
</evidence>
<keyword evidence="5" id="KW-0444">Lipid biosynthesis</keyword>
<keyword evidence="11" id="KW-0443">Lipid metabolism</keyword>
<dbReference type="OrthoDB" id="264532at2759"/>
<comment type="subcellular location">
    <subcellularLocation>
        <location evidence="1 14">Endoplasmic reticulum membrane</location>
        <topology evidence="1 14">Multi-pass membrane protein</topology>
    </subcellularLocation>
</comment>
<keyword evidence="10 14" id="KW-1133">Transmembrane helix</keyword>
<evidence type="ECO:0000256" key="9">
    <source>
        <dbReference type="ARBA" id="ARBA00022824"/>
    </source>
</evidence>
<sequence>MHGTLRRLVATWFITFRTKSSEGPHERCKIGSATKKPPFSATWSKDSYGNYWKVTNFARTKPSFRRKFLSDFATFLLFHHFYWSLFAILWFLWFGLYQRNRVILTVSAIYLLTWFGRLEYGSGLPCSTFCRSAWWKLVFEYFPVIVYQQVEHETASSDTIIVCCHPHGVMAVSRILLYGFLWETLFPQHEKRRALAARPLFYLPVCREFTLWSGGIDACRYSALTSLNSGNSIFVFPGGSEEIFVTRRDNIYVLLEKRKGFIRLALETGSNLVPVLAVGEEELFRLFRLVPERLQQFFLHYFRLPVGVALGSYCTCMPERSPLQIVVGRAITVHAIENPSKEDIDSLHAVYKERLVELYRDFKTLNTCKDKSLVIL</sequence>
<evidence type="ECO:0000313" key="15">
    <source>
        <dbReference type="EMBL" id="EME32096.1"/>
    </source>
</evidence>
<evidence type="ECO:0000256" key="1">
    <source>
        <dbReference type="ARBA" id="ARBA00004477"/>
    </source>
</evidence>
<evidence type="ECO:0000256" key="7">
    <source>
        <dbReference type="ARBA" id="ARBA00022692"/>
    </source>
</evidence>
<comment type="pathway">
    <text evidence="2">Glycerolipid metabolism; triacylglycerol biosynthesis.</text>
</comment>
<dbReference type="SUPFAM" id="SSF69593">
    <property type="entry name" value="Glycerol-3-phosphate (1)-acyltransferase"/>
    <property type="match status" value="1"/>
</dbReference>
<feature type="transmembrane region" description="Helical" evidence="14">
    <location>
        <begin position="68"/>
        <end position="93"/>
    </location>
</feature>
<dbReference type="OMA" id="IMGVACT"/>
<evidence type="ECO:0000256" key="4">
    <source>
        <dbReference type="ARBA" id="ARBA00005420"/>
    </source>
</evidence>
<dbReference type="GO" id="GO:0005789">
    <property type="term" value="C:endoplasmic reticulum membrane"/>
    <property type="evidence" value="ECO:0007669"/>
    <property type="project" value="UniProtKB-SubCell"/>
</dbReference>
<keyword evidence="8" id="KW-0319">Glycerol metabolism</keyword>
<evidence type="ECO:0000256" key="10">
    <source>
        <dbReference type="ARBA" id="ARBA00022989"/>
    </source>
</evidence>
<dbReference type="RefSeq" id="XP_005708616.1">
    <property type="nucleotide sequence ID" value="XM_005708559.1"/>
</dbReference>
<keyword evidence="13 15" id="KW-0012">Acyltransferase</keyword>
<dbReference type="GeneID" id="17090696"/>
<keyword evidence="6 14" id="KW-0808">Transferase</keyword>
<dbReference type="eggNOG" id="KOG0831">
    <property type="taxonomic scope" value="Eukaryota"/>
</dbReference>
<dbReference type="EC" id="2.3.1.-" evidence="14"/>
<evidence type="ECO:0000256" key="2">
    <source>
        <dbReference type="ARBA" id="ARBA00004771"/>
    </source>
</evidence>
<dbReference type="Proteomes" id="UP000030680">
    <property type="component" value="Unassembled WGS sequence"/>
</dbReference>
<gene>
    <name evidence="15" type="ORF">Gasu_08390</name>
</gene>
<reference evidence="16" key="1">
    <citation type="journal article" date="2013" name="Science">
        <title>Gene transfer from bacteria and archaea facilitated evolution of an extremophilic eukaryote.</title>
        <authorList>
            <person name="Schonknecht G."/>
            <person name="Chen W.H."/>
            <person name="Ternes C.M."/>
            <person name="Barbier G.G."/>
            <person name="Shrestha R.P."/>
            <person name="Stanke M."/>
            <person name="Brautigam A."/>
            <person name="Baker B.J."/>
            <person name="Banfield J.F."/>
            <person name="Garavito R.M."/>
            <person name="Carr K."/>
            <person name="Wilkerson C."/>
            <person name="Rensing S.A."/>
            <person name="Gagneul D."/>
            <person name="Dickenson N.E."/>
            <person name="Oesterhelt C."/>
            <person name="Lercher M.J."/>
            <person name="Weber A.P."/>
        </authorList>
    </citation>
    <scope>NUCLEOTIDE SEQUENCE [LARGE SCALE GENOMIC DNA]</scope>
    <source>
        <strain evidence="16">074W</strain>
    </source>
</reference>
<dbReference type="EMBL" id="KB454488">
    <property type="protein sequence ID" value="EME32096.1"/>
    <property type="molecule type" value="Genomic_DNA"/>
</dbReference>
<dbReference type="GO" id="GO:0006071">
    <property type="term" value="P:glycerol metabolic process"/>
    <property type="evidence" value="ECO:0007669"/>
    <property type="project" value="UniProtKB-KW"/>
</dbReference>
<keyword evidence="7 14" id="KW-0812">Transmembrane</keyword>
<evidence type="ECO:0000256" key="3">
    <source>
        <dbReference type="ARBA" id="ARBA00005189"/>
    </source>
</evidence>
<organism evidence="15 16">
    <name type="scientific">Galdieria sulphuraria</name>
    <name type="common">Red alga</name>
    <dbReference type="NCBI Taxonomy" id="130081"/>
    <lineage>
        <taxon>Eukaryota</taxon>
        <taxon>Rhodophyta</taxon>
        <taxon>Bangiophyceae</taxon>
        <taxon>Galdieriales</taxon>
        <taxon>Galdieriaceae</taxon>
        <taxon>Galdieria</taxon>
    </lineage>
</organism>
<keyword evidence="16" id="KW-1185">Reference proteome</keyword>
<dbReference type="KEGG" id="gsl:Gasu_08390"/>
<evidence type="ECO:0000256" key="8">
    <source>
        <dbReference type="ARBA" id="ARBA00022798"/>
    </source>
</evidence>
<evidence type="ECO:0000256" key="5">
    <source>
        <dbReference type="ARBA" id="ARBA00022516"/>
    </source>
</evidence>